<dbReference type="NCBIfam" id="NF008046">
    <property type="entry name" value="PRK10779.1"/>
    <property type="match status" value="1"/>
</dbReference>
<dbReference type="Proteomes" id="UP000501602">
    <property type="component" value="Chromosome"/>
</dbReference>
<sequence length="448" mass="48435">MLEFLWNAGAFIVAIGLLITIHEFGHFYVARRCGVTVERFSIGFGKPLWRRVGADGTEYVVAMIPLGGFVKMLDGRVADLTPEQYSQAFDRKPVGQRMAIVAAGPLANFALAIVLWFGQYLLGIPSIKPVLSTPIEQSIAAKAQLPSEGIITAVGSKAVADWDSLNVALAGYIGADQLTLSVEQGGLTQQFRLDTQEWKVNPEKEALTTSLGINLWLPEILPVLAFVDESGAAHAAGIRQGDRLTHLNGQEITNWTSLVASVSSQPDQPIQFEVERDGASLQFTVVPKGTIENDKLVGKIGVAPTREAWPEQYKITQQYGVIDALVKASQQTWDFSVLTLTTFGKLFSGDLSLNNLGGPIAIAQGAGSSAGVGLVYFLGFLAVLSVNLGIINLFPLPVLDGGHLLYYFIELFSGKPVPERVQEIGFRIGSALLLLLMTFAIFNDFARL</sequence>
<keyword evidence="6 11" id="KW-0378">Hydrolase</keyword>
<dbReference type="CDD" id="cd06163">
    <property type="entry name" value="S2P-M50_PDZ_RseP-like"/>
    <property type="match status" value="2"/>
</dbReference>
<feature type="domain" description="PDZ" evidence="12">
    <location>
        <begin position="209"/>
        <end position="278"/>
    </location>
</feature>
<evidence type="ECO:0000259" key="12">
    <source>
        <dbReference type="SMART" id="SM00228"/>
    </source>
</evidence>
<dbReference type="AlphaFoldDB" id="A0A6H1UEY2"/>
<dbReference type="InterPro" id="IPR001478">
    <property type="entry name" value="PDZ"/>
</dbReference>
<dbReference type="GO" id="GO:0004222">
    <property type="term" value="F:metalloendopeptidase activity"/>
    <property type="evidence" value="ECO:0007669"/>
    <property type="project" value="InterPro"/>
</dbReference>
<evidence type="ECO:0000313" key="13">
    <source>
        <dbReference type="EMBL" id="QIZ77388.1"/>
    </source>
</evidence>
<dbReference type="SUPFAM" id="SSF50156">
    <property type="entry name" value="PDZ domain-like"/>
    <property type="match status" value="2"/>
</dbReference>
<dbReference type="SMART" id="SM00228">
    <property type="entry name" value="PDZ"/>
    <property type="match status" value="2"/>
</dbReference>
<keyword evidence="7 11" id="KW-0862">Zinc</keyword>
<dbReference type="CDD" id="cd23081">
    <property type="entry name" value="cpPDZ_EcRseP-like"/>
    <property type="match status" value="1"/>
</dbReference>
<keyword evidence="11" id="KW-0479">Metal-binding</keyword>
<name>A0A6H1UEY2_9GAMM</name>
<organism evidence="13 14">
    <name type="scientific">Ferrimonas lipolytica</name>
    <dbReference type="NCBI Taxonomy" id="2724191"/>
    <lineage>
        <taxon>Bacteria</taxon>
        <taxon>Pseudomonadati</taxon>
        <taxon>Pseudomonadota</taxon>
        <taxon>Gammaproteobacteria</taxon>
        <taxon>Alteromonadales</taxon>
        <taxon>Ferrimonadaceae</taxon>
        <taxon>Ferrimonas</taxon>
    </lineage>
</organism>
<evidence type="ECO:0000256" key="6">
    <source>
        <dbReference type="ARBA" id="ARBA00022801"/>
    </source>
</evidence>
<dbReference type="GO" id="GO:0046872">
    <property type="term" value="F:metal ion binding"/>
    <property type="evidence" value="ECO:0007669"/>
    <property type="project" value="UniProtKB-KW"/>
</dbReference>
<evidence type="ECO:0000256" key="2">
    <source>
        <dbReference type="ARBA" id="ARBA00004141"/>
    </source>
</evidence>
<dbReference type="InterPro" id="IPR036034">
    <property type="entry name" value="PDZ_sf"/>
</dbReference>
<gene>
    <name evidence="13" type="primary">rseP</name>
    <name evidence="13" type="ORF">HER31_11150</name>
</gene>
<dbReference type="GO" id="GO:0016020">
    <property type="term" value="C:membrane"/>
    <property type="evidence" value="ECO:0007669"/>
    <property type="project" value="UniProtKB-SubCell"/>
</dbReference>
<dbReference type="Pfam" id="PF02163">
    <property type="entry name" value="Peptidase_M50"/>
    <property type="match status" value="1"/>
</dbReference>
<dbReference type="KEGG" id="fes:HER31_11150"/>
<dbReference type="RefSeq" id="WP_168660648.1">
    <property type="nucleotide sequence ID" value="NZ_CP051180.1"/>
</dbReference>
<keyword evidence="10 11" id="KW-0472">Membrane</keyword>
<evidence type="ECO:0000256" key="4">
    <source>
        <dbReference type="ARBA" id="ARBA00022670"/>
    </source>
</evidence>
<comment type="similarity">
    <text evidence="3 11">Belongs to the peptidase M50B family.</text>
</comment>
<dbReference type="NCBIfam" id="TIGR00054">
    <property type="entry name" value="RIP metalloprotease RseP"/>
    <property type="match status" value="1"/>
</dbReference>
<evidence type="ECO:0000256" key="1">
    <source>
        <dbReference type="ARBA" id="ARBA00001947"/>
    </source>
</evidence>
<keyword evidence="8 11" id="KW-1133">Transmembrane helix</keyword>
<reference evidence="13 14" key="1">
    <citation type="submission" date="2020-04" db="EMBL/GenBank/DDBJ databases">
        <title>Ferrimonas sp. S7 isolated from sea water.</title>
        <authorList>
            <person name="Bae S.S."/>
            <person name="Baek K."/>
        </authorList>
    </citation>
    <scope>NUCLEOTIDE SEQUENCE [LARGE SCALE GENOMIC DNA]</scope>
    <source>
        <strain evidence="13 14">S7</strain>
    </source>
</reference>
<dbReference type="EMBL" id="CP051180">
    <property type="protein sequence ID" value="QIZ77388.1"/>
    <property type="molecule type" value="Genomic_DNA"/>
</dbReference>
<accession>A0A6H1UEY2</accession>
<comment type="subcellular location">
    <subcellularLocation>
        <location evidence="2">Membrane</location>
        <topology evidence="2">Multi-pass membrane protein</topology>
    </subcellularLocation>
</comment>
<feature type="transmembrane region" description="Helical" evidence="11">
    <location>
        <begin position="6"/>
        <end position="29"/>
    </location>
</feature>
<feature type="transmembrane region" description="Helical" evidence="11">
    <location>
        <begin position="99"/>
        <end position="122"/>
    </location>
</feature>
<dbReference type="GO" id="GO:0006508">
    <property type="term" value="P:proteolysis"/>
    <property type="evidence" value="ECO:0007669"/>
    <property type="project" value="UniProtKB-KW"/>
</dbReference>
<dbReference type="PANTHER" id="PTHR42837:SF2">
    <property type="entry name" value="MEMBRANE METALLOPROTEASE ARASP2, CHLOROPLASTIC-RELATED"/>
    <property type="match status" value="1"/>
</dbReference>
<feature type="transmembrane region" description="Helical" evidence="11">
    <location>
        <begin position="424"/>
        <end position="442"/>
    </location>
</feature>
<keyword evidence="5 11" id="KW-0812">Transmembrane</keyword>
<dbReference type="InterPro" id="IPR008915">
    <property type="entry name" value="Peptidase_M50"/>
</dbReference>
<evidence type="ECO:0000256" key="5">
    <source>
        <dbReference type="ARBA" id="ARBA00022692"/>
    </source>
</evidence>
<evidence type="ECO:0000256" key="8">
    <source>
        <dbReference type="ARBA" id="ARBA00022989"/>
    </source>
</evidence>
<evidence type="ECO:0000256" key="9">
    <source>
        <dbReference type="ARBA" id="ARBA00023049"/>
    </source>
</evidence>
<dbReference type="PANTHER" id="PTHR42837">
    <property type="entry name" value="REGULATOR OF SIGMA-E PROTEASE RSEP"/>
    <property type="match status" value="1"/>
</dbReference>
<evidence type="ECO:0000256" key="11">
    <source>
        <dbReference type="RuleBase" id="RU362031"/>
    </source>
</evidence>
<evidence type="ECO:0000313" key="14">
    <source>
        <dbReference type="Proteomes" id="UP000501602"/>
    </source>
</evidence>
<dbReference type="EC" id="3.4.24.-" evidence="11"/>
<evidence type="ECO:0000256" key="10">
    <source>
        <dbReference type="ARBA" id="ARBA00023136"/>
    </source>
</evidence>
<dbReference type="InterPro" id="IPR004387">
    <property type="entry name" value="Pept_M50_Zn"/>
</dbReference>
<keyword evidence="4 13" id="KW-0645">Protease</keyword>
<evidence type="ECO:0000256" key="3">
    <source>
        <dbReference type="ARBA" id="ARBA00007931"/>
    </source>
</evidence>
<proteinExistence type="inferred from homology"/>
<protein>
    <recommendedName>
        <fullName evidence="11">Zinc metalloprotease</fullName>
        <ecNumber evidence="11">3.4.24.-</ecNumber>
    </recommendedName>
</protein>
<keyword evidence="14" id="KW-1185">Reference proteome</keyword>
<dbReference type="Gene3D" id="2.30.42.10">
    <property type="match status" value="2"/>
</dbReference>
<evidence type="ECO:0000256" key="7">
    <source>
        <dbReference type="ARBA" id="ARBA00022833"/>
    </source>
</evidence>
<feature type="domain" description="PDZ" evidence="12">
    <location>
        <begin position="115"/>
        <end position="186"/>
    </location>
</feature>
<comment type="cofactor">
    <cofactor evidence="1 11">
        <name>Zn(2+)</name>
        <dbReference type="ChEBI" id="CHEBI:29105"/>
    </cofactor>
</comment>
<keyword evidence="9 11" id="KW-0482">Metalloprotease</keyword>